<dbReference type="Proteomes" id="UP000030641">
    <property type="component" value="Unassembled WGS sequence"/>
</dbReference>
<dbReference type="AlphaFoldDB" id="A0A074ZAS1"/>
<name>A0A074ZAS1_AURSE</name>
<dbReference type="Pfam" id="PF24494">
    <property type="entry name" value="DUF7587"/>
    <property type="match status" value="1"/>
</dbReference>
<dbReference type="HOGENOM" id="CLU_1189709_0_0_1"/>
<dbReference type="EMBL" id="KL584758">
    <property type="protein sequence ID" value="KEQ95871.1"/>
    <property type="molecule type" value="Genomic_DNA"/>
</dbReference>
<protein>
    <recommendedName>
        <fullName evidence="1">DUF7587 domain-containing protein</fullName>
    </recommendedName>
</protein>
<accession>A0A074ZAS1</accession>
<reference evidence="2 3" key="1">
    <citation type="journal article" date="2014" name="BMC Genomics">
        <title>Genome sequencing of four Aureobasidium pullulans varieties: biotechnological potential, stress tolerance, and description of new species.</title>
        <authorList>
            <person name="Gostin Ar C."/>
            <person name="Ohm R.A."/>
            <person name="Kogej T."/>
            <person name="Sonjak S."/>
            <person name="Turk M."/>
            <person name="Zajc J."/>
            <person name="Zalar P."/>
            <person name="Grube M."/>
            <person name="Sun H."/>
            <person name="Han J."/>
            <person name="Sharma A."/>
            <person name="Chiniquy J."/>
            <person name="Ngan C.Y."/>
            <person name="Lipzen A."/>
            <person name="Barry K."/>
            <person name="Grigoriev I.V."/>
            <person name="Gunde-Cimerman N."/>
        </authorList>
    </citation>
    <scope>NUCLEOTIDE SEQUENCE [LARGE SCALE GENOMIC DNA]</scope>
    <source>
        <strain evidence="2 3">EXF-2481</strain>
    </source>
</reference>
<gene>
    <name evidence="2" type="ORF">AUEXF2481DRAFT_694179</name>
</gene>
<feature type="domain" description="DUF7587" evidence="1">
    <location>
        <begin position="3"/>
        <end position="66"/>
    </location>
</feature>
<evidence type="ECO:0000259" key="1">
    <source>
        <dbReference type="Pfam" id="PF24494"/>
    </source>
</evidence>
<dbReference type="RefSeq" id="XP_013344376.1">
    <property type="nucleotide sequence ID" value="XM_013488922.1"/>
</dbReference>
<keyword evidence="3" id="KW-1185">Reference proteome</keyword>
<proteinExistence type="predicted"/>
<evidence type="ECO:0000313" key="2">
    <source>
        <dbReference type="EMBL" id="KEQ95871.1"/>
    </source>
</evidence>
<dbReference type="InParanoid" id="A0A074ZAS1"/>
<organism evidence="2 3">
    <name type="scientific">Aureobasidium subglaciale (strain EXF-2481)</name>
    <name type="common">Aureobasidium pullulans var. subglaciale</name>
    <dbReference type="NCBI Taxonomy" id="1043005"/>
    <lineage>
        <taxon>Eukaryota</taxon>
        <taxon>Fungi</taxon>
        <taxon>Dikarya</taxon>
        <taxon>Ascomycota</taxon>
        <taxon>Pezizomycotina</taxon>
        <taxon>Dothideomycetes</taxon>
        <taxon>Dothideomycetidae</taxon>
        <taxon>Dothideales</taxon>
        <taxon>Saccotheciaceae</taxon>
        <taxon>Aureobasidium</taxon>
    </lineage>
</organism>
<dbReference type="GeneID" id="25370685"/>
<dbReference type="OrthoDB" id="5397734at2759"/>
<dbReference type="InterPro" id="IPR056009">
    <property type="entry name" value="DUF7587"/>
</dbReference>
<evidence type="ECO:0000313" key="3">
    <source>
        <dbReference type="Proteomes" id="UP000030641"/>
    </source>
</evidence>
<sequence length="233" mass="26125">MSSCRLSIIDTQKIGPSSSISYARPYRDWFQYKKEFPWRYSVEEEHLAWAEISVSAVMTEVSLEDLQSFMVEDSVLSSAFNTDVSSGDIVEVCRALKAKRTALSSELVAAIARLIAFLGMELHTSPAIIAKLVCEVTHDWYVVLPVQSAEAWFAEAAVFAHSFVASQDCLMITDEVKYFPNICQAFLAGARTSLKDWTQHTEISQVEAYRTINRAIRVGPLSAEERLTRPVLC</sequence>